<evidence type="ECO:0000259" key="2">
    <source>
        <dbReference type="Pfam" id="PF05170"/>
    </source>
</evidence>
<evidence type="ECO:0000313" key="4">
    <source>
        <dbReference type="Proteomes" id="UP000229498"/>
    </source>
</evidence>
<protein>
    <recommendedName>
        <fullName evidence="2">AsmA domain-containing protein</fullName>
    </recommendedName>
</protein>
<dbReference type="AlphaFoldDB" id="A0A2M9FWC0"/>
<name>A0A2M9FWC0_9PROT</name>
<feature type="region of interest" description="Disordered" evidence="1">
    <location>
        <begin position="1029"/>
        <end position="1049"/>
    </location>
</feature>
<dbReference type="OrthoDB" id="9816380at2"/>
<evidence type="ECO:0000313" key="3">
    <source>
        <dbReference type="EMBL" id="PJK27768.1"/>
    </source>
</evidence>
<dbReference type="PANTHER" id="PTHR30441">
    <property type="entry name" value="DUF748 DOMAIN-CONTAINING PROTEIN"/>
    <property type="match status" value="1"/>
</dbReference>
<sequence length="1049" mass="109156">MRAFLIILAILVALVFGALFAAPLVIDPEDYRGDVQAGLSRALGQPVRLEGELAFRILPTPRLTAGGVVVEGGSARDLDPILTARRAEMRLSLGSLLAGEFLAEHVELVEPVITLHADLTGRTNYAGLRAPDRGDGLSIGVLGISGGVLNYRDQPAGRVLSASDLSGAINLDGSAGSVTGHLAGVWQGRDVDVNFRLGQGARPSLFVEMNLDDTAMARFQGRLSDPSAGVAEGQFEADIADLRAFENVFALVPPGEEPVPLRFRAGARLDGSELVFDGISGMLADAAFGGRLGADLGASPALDVALAFDKLAGPPLLASLRHWPDGGATAARALDRLPELGVAIRLDVGLVEFGDGYVRQFTLDARLANGALSIGRVSALLPGGSDLAFSGELRLAAGAYRLDGSVEMVSDNLVSLLEWGGVTVPQDARGRLRNLSLSAAVGITSDVAQVTGIDLRLDQSRLTGGVAIALVERLSFSLDVAVDQINADAYAALFGLRAWRWGVLMPDPAAPRLPLLDRFDTNAIIRIDRLVAGSEVAEDVLLEAGLLDGNLTLTALRIGALQGAEVLISGRVDTPENPRFELEANVTAPDMGAFLGALGATGGGIAGRLRDVSLDAGLEGGFASAALSVAFGSAELDGRIEGAVADWLAAPGFDLRVSLESPSAPALRRLAFPDWRLPFVLAGPVTVEGSVTGSPERLGIAGRMDAMAARLDLIGEVGGSEEGETAYRFDARLRHGDVIALMESLWSGYRPSAAGGAALDVTAVAEGGSFSLRLAELEARAGDDRLNGAVGIDWRGKPEVIANVTDGRLDLGPYLPKSAVENETGGRRWSLAPIGTSWLRGVRLDATVDMERLTADGLSLAPFHASLAISDGRMVAEELRGGIGEGEIGGRMTFGADGVPFVEAEVQGRGVQLSPMLAVLLGEIPALEGDADFEAALEGRGVTAFDMIRALSGRVEVTRADLAFDPVDETLPAPDLEGLAGTLEATRGVLRTTRPFAAAEGPATIIGSVDLPRWRLDLELRGLEGAGGAEPGTLSIAGPVDAPRLSVAP</sequence>
<dbReference type="Proteomes" id="UP000229498">
    <property type="component" value="Unassembled WGS sequence"/>
</dbReference>
<dbReference type="EMBL" id="PHIG01000054">
    <property type="protein sequence ID" value="PJK27768.1"/>
    <property type="molecule type" value="Genomic_DNA"/>
</dbReference>
<dbReference type="GO" id="GO:0005886">
    <property type="term" value="C:plasma membrane"/>
    <property type="evidence" value="ECO:0007669"/>
    <property type="project" value="TreeGrafter"/>
</dbReference>
<organism evidence="3 4">
    <name type="scientific">Minwuia thermotolerans</name>
    <dbReference type="NCBI Taxonomy" id="2056226"/>
    <lineage>
        <taxon>Bacteria</taxon>
        <taxon>Pseudomonadati</taxon>
        <taxon>Pseudomonadota</taxon>
        <taxon>Alphaproteobacteria</taxon>
        <taxon>Minwuiales</taxon>
        <taxon>Minwuiaceae</taxon>
        <taxon>Minwuia</taxon>
    </lineage>
</organism>
<dbReference type="InterPro" id="IPR007844">
    <property type="entry name" value="AsmA"/>
</dbReference>
<proteinExistence type="predicted"/>
<feature type="domain" description="AsmA" evidence="2">
    <location>
        <begin position="5"/>
        <end position="125"/>
    </location>
</feature>
<dbReference type="PANTHER" id="PTHR30441:SF4">
    <property type="entry name" value="PROTEIN ASMA"/>
    <property type="match status" value="1"/>
</dbReference>
<evidence type="ECO:0000256" key="1">
    <source>
        <dbReference type="SAM" id="MobiDB-lite"/>
    </source>
</evidence>
<dbReference type="Pfam" id="PF05170">
    <property type="entry name" value="AsmA"/>
    <property type="match status" value="1"/>
</dbReference>
<reference evidence="3 4" key="1">
    <citation type="submission" date="2017-11" db="EMBL/GenBank/DDBJ databases">
        <title>Draft genome sequence of Rhizobiales bacterium SY3-13.</title>
        <authorList>
            <person name="Sun C."/>
        </authorList>
    </citation>
    <scope>NUCLEOTIDE SEQUENCE [LARGE SCALE GENOMIC DNA]</scope>
    <source>
        <strain evidence="3 4">SY3-13</strain>
    </source>
</reference>
<dbReference type="RefSeq" id="WP_109795593.1">
    <property type="nucleotide sequence ID" value="NZ_PHIG01000054.1"/>
</dbReference>
<dbReference type="GO" id="GO:0090313">
    <property type="term" value="P:regulation of protein targeting to membrane"/>
    <property type="evidence" value="ECO:0007669"/>
    <property type="project" value="TreeGrafter"/>
</dbReference>
<comment type="caution">
    <text evidence="3">The sequence shown here is derived from an EMBL/GenBank/DDBJ whole genome shotgun (WGS) entry which is preliminary data.</text>
</comment>
<dbReference type="InterPro" id="IPR052894">
    <property type="entry name" value="AsmA-related"/>
</dbReference>
<gene>
    <name evidence="3" type="ORF">CVT23_19990</name>
</gene>
<accession>A0A2M9FWC0</accession>
<keyword evidence="4" id="KW-1185">Reference proteome</keyword>